<evidence type="ECO:0000313" key="5">
    <source>
        <dbReference type="Proteomes" id="UP001056384"/>
    </source>
</evidence>
<protein>
    <submittedName>
        <fullName evidence="4">Short-chain dehydrogenase/reductase SDR, NAD(P)-binding domain superfamily</fullName>
    </submittedName>
</protein>
<organism evidence="4 5">
    <name type="scientific">Septoria linicola</name>
    <dbReference type="NCBI Taxonomy" id="215465"/>
    <lineage>
        <taxon>Eukaryota</taxon>
        <taxon>Fungi</taxon>
        <taxon>Dikarya</taxon>
        <taxon>Ascomycota</taxon>
        <taxon>Pezizomycotina</taxon>
        <taxon>Dothideomycetes</taxon>
        <taxon>Dothideomycetidae</taxon>
        <taxon>Mycosphaerellales</taxon>
        <taxon>Mycosphaerellaceae</taxon>
        <taxon>Septoria</taxon>
    </lineage>
</organism>
<dbReference type="EMBL" id="CP099422">
    <property type="protein sequence ID" value="USW52959.1"/>
    <property type="molecule type" value="Genomic_DNA"/>
</dbReference>
<proteinExistence type="inferred from homology"/>
<dbReference type="Pfam" id="PF00106">
    <property type="entry name" value="adh_short"/>
    <property type="match status" value="1"/>
</dbReference>
<keyword evidence="5" id="KW-1185">Reference proteome</keyword>
<dbReference type="InterPro" id="IPR002347">
    <property type="entry name" value="SDR_fam"/>
</dbReference>
<evidence type="ECO:0000256" key="3">
    <source>
        <dbReference type="ARBA" id="ARBA00023002"/>
    </source>
</evidence>
<keyword evidence="3" id="KW-0560">Oxidoreductase</keyword>
<dbReference type="AlphaFoldDB" id="A0A9Q9AR19"/>
<dbReference type="InterPro" id="IPR052178">
    <property type="entry name" value="Sec_Metab_Biosynth_SDR"/>
</dbReference>
<dbReference type="PRINTS" id="PR00081">
    <property type="entry name" value="GDHRDH"/>
</dbReference>
<evidence type="ECO:0000256" key="2">
    <source>
        <dbReference type="ARBA" id="ARBA00022857"/>
    </source>
</evidence>
<dbReference type="CDD" id="cd05233">
    <property type="entry name" value="SDR_c"/>
    <property type="match status" value="1"/>
</dbReference>
<evidence type="ECO:0000313" key="4">
    <source>
        <dbReference type="EMBL" id="USW52959.1"/>
    </source>
</evidence>
<reference evidence="4" key="1">
    <citation type="submission" date="2022-06" db="EMBL/GenBank/DDBJ databases">
        <title>Complete genome sequences of two strains of the flax pathogen Septoria linicola.</title>
        <authorList>
            <person name="Lapalu N."/>
            <person name="Simon A."/>
            <person name="Demenou B."/>
            <person name="Paumier D."/>
            <person name="Guillot M.-P."/>
            <person name="Gout L."/>
            <person name="Valade R."/>
        </authorList>
    </citation>
    <scope>NUCLEOTIDE SEQUENCE</scope>
    <source>
        <strain evidence="4">SE15195</strain>
    </source>
</reference>
<name>A0A9Q9AR19_9PEZI</name>
<accession>A0A9Q9AR19</accession>
<dbReference type="PANTHER" id="PTHR43618:SF8">
    <property type="entry name" value="7ALPHA-HYDROXYSTEROID DEHYDROGENASE"/>
    <property type="match status" value="1"/>
</dbReference>
<gene>
    <name evidence="4" type="ORF">Slin15195_G062780</name>
</gene>
<evidence type="ECO:0000256" key="1">
    <source>
        <dbReference type="ARBA" id="ARBA00006484"/>
    </source>
</evidence>
<dbReference type="GO" id="GO:0016491">
    <property type="term" value="F:oxidoreductase activity"/>
    <property type="evidence" value="ECO:0007669"/>
    <property type="project" value="UniProtKB-KW"/>
</dbReference>
<comment type="similarity">
    <text evidence="1">Belongs to the short-chain dehydrogenases/reductases (SDR) family.</text>
</comment>
<dbReference type="Proteomes" id="UP001056384">
    <property type="component" value="Chromosome 5"/>
</dbReference>
<dbReference type="PANTHER" id="PTHR43618">
    <property type="entry name" value="7-ALPHA-HYDROXYSTEROID DEHYDROGENASE"/>
    <property type="match status" value="1"/>
</dbReference>
<dbReference type="InterPro" id="IPR036291">
    <property type="entry name" value="NAD(P)-bd_dom_sf"/>
</dbReference>
<sequence length="306" mass="33529">MTDFTKTFRRTTYDTISPSAAANDQNGRTVLIVGGSEGVGLNIAQAFIEANAKEVIISSRSEAKLDSAVESLKKTRSHCKINALISDASDIPQIEALWQGLARGGTFVDVLVLSAAASDNINELDPIEVAKFFHANFIAKLHVLQKFQNQRDESGFRQKFLIDLSSAALQTYPHPRLALGYPSTKAGFSNYLCHLADIVPETEMRVVSLHPGVVYTPAVERATGGRGKDMPIWDDPSLSANMALWLSTAAAAFLHGRFVWANWDVDELMRRKEEIVGNHGFLKVGITGVSSFSMPKLMARCSERSE</sequence>
<dbReference type="SUPFAM" id="SSF51735">
    <property type="entry name" value="NAD(P)-binding Rossmann-fold domains"/>
    <property type="match status" value="1"/>
</dbReference>
<keyword evidence="2" id="KW-0521">NADP</keyword>
<dbReference type="Gene3D" id="3.40.50.720">
    <property type="entry name" value="NAD(P)-binding Rossmann-like Domain"/>
    <property type="match status" value="1"/>
</dbReference>